<dbReference type="PANTHER" id="PTHR21666">
    <property type="entry name" value="PEPTIDASE-RELATED"/>
    <property type="match status" value="1"/>
</dbReference>
<feature type="coiled-coil region" evidence="1">
    <location>
        <begin position="155"/>
        <end position="245"/>
    </location>
</feature>
<feature type="signal peptide" evidence="2">
    <location>
        <begin position="1"/>
        <end position="29"/>
    </location>
</feature>
<dbReference type="SUPFAM" id="SSF51261">
    <property type="entry name" value="Duplicated hybrid motif"/>
    <property type="match status" value="1"/>
</dbReference>
<dbReference type="AlphaFoldDB" id="A0A927GY10"/>
<sequence length="386" mass="43765">MSPWAQLTARVLLLTCAVISPLVSTQAQAQDQQQSEQQLSRLLDQIRKLKNTITGTLSQRDNAQQSLQEVEREIGKLAREQRQIEASYRGQQSKLQQLENRQRELNIQQQNQKALIAKQLRSAYMLGNESQLKMLLNQQDPNAVSRMMGYYDYFNKARRQQLENYRQTLVEIQELIPKVNSATLELAAQKTALDKQEQQLNAKKSDRANIVAQLDSKLANQKDSLSDLDRQRQELEGVLKALTEEITEIIIPESYLPFAKMRGKMAWPAAGKRLNNYGAPRQGSAVKWQGVQIAAQEGDTVKAIHNGRVVYADWLRGSGLLLILDHGGEYLSLYAHNQSLLRGEGEWVKAGEAIATVGNSGGRQQNGLYFEIRHKGKPTNPYRWCR</sequence>
<dbReference type="CDD" id="cd12797">
    <property type="entry name" value="M23_peptidase"/>
    <property type="match status" value="1"/>
</dbReference>
<dbReference type="RefSeq" id="WP_190766364.1">
    <property type="nucleotide sequence ID" value="NZ_JACXLD010000009.1"/>
</dbReference>
<protein>
    <submittedName>
        <fullName evidence="4">Peptidoglycan DD-metalloendopeptidase family protein</fullName>
    </submittedName>
</protein>
<evidence type="ECO:0000256" key="1">
    <source>
        <dbReference type="SAM" id="Coils"/>
    </source>
</evidence>
<evidence type="ECO:0000313" key="5">
    <source>
        <dbReference type="Proteomes" id="UP000610558"/>
    </source>
</evidence>
<keyword evidence="1" id="KW-0175">Coiled coil</keyword>
<keyword evidence="2" id="KW-0732">Signal</keyword>
<feature type="chain" id="PRO_5037508220" evidence="2">
    <location>
        <begin position="30"/>
        <end position="386"/>
    </location>
</feature>
<dbReference type="GO" id="GO:0004222">
    <property type="term" value="F:metalloendopeptidase activity"/>
    <property type="evidence" value="ECO:0007669"/>
    <property type="project" value="TreeGrafter"/>
</dbReference>
<keyword evidence="5" id="KW-1185">Reference proteome</keyword>
<organism evidence="4 5">
    <name type="scientific">Spongiibacter pelagi</name>
    <dbReference type="NCBI Taxonomy" id="2760804"/>
    <lineage>
        <taxon>Bacteria</taxon>
        <taxon>Pseudomonadati</taxon>
        <taxon>Pseudomonadota</taxon>
        <taxon>Gammaproteobacteria</taxon>
        <taxon>Cellvibrionales</taxon>
        <taxon>Spongiibacteraceae</taxon>
        <taxon>Spongiibacter</taxon>
    </lineage>
</organism>
<name>A0A927GY10_9GAMM</name>
<evidence type="ECO:0000256" key="2">
    <source>
        <dbReference type="SAM" id="SignalP"/>
    </source>
</evidence>
<feature type="coiled-coil region" evidence="1">
    <location>
        <begin position="32"/>
        <end position="115"/>
    </location>
</feature>
<evidence type="ECO:0000259" key="3">
    <source>
        <dbReference type="Pfam" id="PF01551"/>
    </source>
</evidence>
<dbReference type="EMBL" id="JACXLD010000009">
    <property type="protein sequence ID" value="MBD2859969.1"/>
    <property type="molecule type" value="Genomic_DNA"/>
</dbReference>
<dbReference type="Gene3D" id="6.10.250.3150">
    <property type="match status" value="1"/>
</dbReference>
<comment type="caution">
    <text evidence="4">The sequence shown here is derived from an EMBL/GenBank/DDBJ whole genome shotgun (WGS) entry which is preliminary data.</text>
</comment>
<reference evidence="4" key="1">
    <citation type="submission" date="2020-09" db="EMBL/GenBank/DDBJ databases">
        <authorList>
            <person name="Yoon J.-W."/>
        </authorList>
    </citation>
    <scope>NUCLEOTIDE SEQUENCE</scope>
    <source>
        <strain evidence="4">KMU-158</strain>
    </source>
</reference>
<proteinExistence type="predicted"/>
<dbReference type="Pfam" id="PF01551">
    <property type="entry name" value="Peptidase_M23"/>
    <property type="match status" value="1"/>
</dbReference>
<dbReference type="FunFam" id="2.70.70.10:FF:000003">
    <property type="entry name" value="Murein hydrolase activator EnvC"/>
    <property type="match status" value="1"/>
</dbReference>
<dbReference type="Proteomes" id="UP000610558">
    <property type="component" value="Unassembled WGS sequence"/>
</dbReference>
<dbReference type="PANTHER" id="PTHR21666:SF270">
    <property type="entry name" value="MUREIN HYDROLASE ACTIVATOR ENVC"/>
    <property type="match status" value="1"/>
</dbReference>
<dbReference type="InterPro" id="IPR011055">
    <property type="entry name" value="Dup_hybrid_motif"/>
</dbReference>
<evidence type="ECO:0000313" key="4">
    <source>
        <dbReference type="EMBL" id="MBD2859969.1"/>
    </source>
</evidence>
<dbReference type="InterPro" id="IPR050570">
    <property type="entry name" value="Cell_wall_metabolism_enzyme"/>
</dbReference>
<gene>
    <name evidence="4" type="ORF">IB286_13250</name>
</gene>
<feature type="domain" description="M23ase beta-sheet core" evidence="3">
    <location>
        <begin position="287"/>
        <end position="381"/>
    </location>
</feature>
<dbReference type="Gene3D" id="2.70.70.10">
    <property type="entry name" value="Glucose Permease (Domain IIA)"/>
    <property type="match status" value="1"/>
</dbReference>
<dbReference type="InterPro" id="IPR016047">
    <property type="entry name" value="M23ase_b-sheet_dom"/>
</dbReference>
<accession>A0A927GY10</accession>